<sequence>MDSATDSSLQNAIHTQPAPETFERLGTHTVTPTIAPPEYPLAEKQNDVELNVTDALSYLDAVKVQFHDCPNVYNVVLDIMKQTLDSRETYHDFLKLVNLFAQDLIDRARLLWGVRPREKRLKQMEGDQKRTQREWNKIWLAADVVNYARSLDHQGITFKAVDENALAVKSFVAEIEGIMETQMARRAALVDPLYARARPQHQLGYEVEGADVLRDAVKLAFSYSTFCVSTVLSSAWMRPEKLG</sequence>
<dbReference type="InterPro" id="IPR039774">
    <property type="entry name" value="Sin3-like"/>
</dbReference>
<keyword evidence="3 4" id="KW-0539">Nucleus</keyword>
<name>A0A9P5T9H9_9AGAM</name>
<dbReference type="PANTHER" id="PTHR12346">
    <property type="entry name" value="SIN3B-RELATED"/>
    <property type="match status" value="1"/>
</dbReference>
<dbReference type="EMBL" id="WHVB01000008">
    <property type="protein sequence ID" value="KAF8480480.1"/>
    <property type="molecule type" value="Genomic_DNA"/>
</dbReference>
<evidence type="ECO:0000313" key="5">
    <source>
        <dbReference type="EMBL" id="KAF8480480.1"/>
    </source>
</evidence>
<comment type="subcellular location">
    <subcellularLocation>
        <location evidence="1 4">Nucleus</location>
    </subcellularLocation>
</comment>
<dbReference type="PANTHER" id="PTHR12346:SF0">
    <property type="entry name" value="SIN3A, ISOFORM G"/>
    <property type="match status" value="1"/>
</dbReference>
<reference evidence="5" key="2">
    <citation type="journal article" date="2020" name="Nat. Commun.">
        <title>Large-scale genome sequencing of mycorrhizal fungi provides insights into the early evolution of symbiotic traits.</title>
        <authorList>
            <person name="Miyauchi S."/>
            <person name="Kiss E."/>
            <person name="Kuo A."/>
            <person name="Drula E."/>
            <person name="Kohler A."/>
            <person name="Sanchez-Garcia M."/>
            <person name="Morin E."/>
            <person name="Andreopoulos B."/>
            <person name="Barry K.W."/>
            <person name="Bonito G."/>
            <person name="Buee M."/>
            <person name="Carver A."/>
            <person name="Chen C."/>
            <person name="Cichocki N."/>
            <person name="Clum A."/>
            <person name="Culley D."/>
            <person name="Crous P.W."/>
            <person name="Fauchery L."/>
            <person name="Girlanda M."/>
            <person name="Hayes R.D."/>
            <person name="Keri Z."/>
            <person name="LaButti K."/>
            <person name="Lipzen A."/>
            <person name="Lombard V."/>
            <person name="Magnuson J."/>
            <person name="Maillard F."/>
            <person name="Murat C."/>
            <person name="Nolan M."/>
            <person name="Ohm R.A."/>
            <person name="Pangilinan J."/>
            <person name="Pereira M.F."/>
            <person name="Perotto S."/>
            <person name="Peter M."/>
            <person name="Pfister S."/>
            <person name="Riley R."/>
            <person name="Sitrit Y."/>
            <person name="Stielow J.B."/>
            <person name="Szollosi G."/>
            <person name="Zifcakova L."/>
            <person name="Stursova M."/>
            <person name="Spatafora J.W."/>
            <person name="Tedersoo L."/>
            <person name="Vaario L.M."/>
            <person name="Yamada A."/>
            <person name="Yan M."/>
            <person name="Wang P."/>
            <person name="Xu J."/>
            <person name="Bruns T."/>
            <person name="Baldrian P."/>
            <person name="Vilgalys R."/>
            <person name="Dunand C."/>
            <person name="Henrissat B."/>
            <person name="Grigoriev I.V."/>
            <person name="Hibbett D."/>
            <person name="Nagy L.G."/>
            <person name="Martin F.M."/>
        </authorList>
    </citation>
    <scope>NUCLEOTIDE SEQUENCE</scope>
    <source>
        <strain evidence="5">Prilba</strain>
    </source>
</reference>
<dbReference type="GO" id="GO:0000122">
    <property type="term" value="P:negative regulation of transcription by RNA polymerase II"/>
    <property type="evidence" value="ECO:0007669"/>
    <property type="project" value="TreeGrafter"/>
</dbReference>
<evidence type="ECO:0000256" key="4">
    <source>
        <dbReference type="PROSITE-ProRule" id="PRU00810"/>
    </source>
</evidence>
<dbReference type="OrthoDB" id="10265969at2759"/>
<dbReference type="InterPro" id="IPR003822">
    <property type="entry name" value="PAH"/>
</dbReference>
<comment type="caution">
    <text evidence="5">The sequence shown here is derived from an EMBL/GenBank/DDBJ whole genome shotgun (WGS) entry which is preliminary data.</text>
</comment>
<organism evidence="5 6">
    <name type="scientific">Russula ochroleuca</name>
    <dbReference type="NCBI Taxonomy" id="152965"/>
    <lineage>
        <taxon>Eukaryota</taxon>
        <taxon>Fungi</taxon>
        <taxon>Dikarya</taxon>
        <taxon>Basidiomycota</taxon>
        <taxon>Agaricomycotina</taxon>
        <taxon>Agaricomycetes</taxon>
        <taxon>Russulales</taxon>
        <taxon>Russulaceae</taxon>
        <taxon>Russula</taxon>
    </lineage>
</organism>
<keyword evidence="2" id="KW-0678">Repressor</keyword>
<dbReference type="GO" id="GO:0003714">
    <property type="term" value="F:transcription corepressor activity"/>
    <property type="evidence" value="ECO:0007669"/>
    <property type="project" value="InterPro"/>
</dbReference>
<gene>
    <name evidence="5" type="ORF">DFH94DRAFT_692788</name>
</gene>
<dbReference type="AlphaFoldDB" id="A0A9P5T9H9"/>
<protein>
    <submittedName>
        <fullName evidence="5">Uncharacterized protein</fullName>
    </submittedName>
</protein>
<dbReference type="Gene3D" id="1.20.1160.11">
    <property type="entry name" value="Paired amphipathic helix"/>
    <property type="match status" value="1"/>
</dbReference>
<reference evidence="5" key="1">
    <citation type="submission" date="2019-10" db="EMBL/GenBank/DDBJ databases">
        <authorList>
            <consortium name="DOE Joint Genome Institute"/>
            <person name="Kuo A."/>
            <person name="Miyauchi S."/>
            <person name="Kiss E."/>
            <person name="Drula E."/>
            <person name="Kohler A."/>
            <person name="Sanchez-Garcia M."/>
            <person name="Andreopoulos B."/>
            <person name="Barry K.W."/>
            <person name="Bonito G."/>
            <person name="Buee M."/>
            <person name="Carver A."/>
            <person name="Chen C."/>
            <person name="Cichocki N."/>
            <person name="Clum A."/>
            <person name="Culley D."/>
            <person name="Crous P.W."/>
            <person name="Fauchery L."/>
            <person name="Girlanda M."/>
            <person name="Hayes R."/>
            <person name="Keri Z."/>
            <person name="LaButti K."/>
            <person name="Lipzen A."/>
            <person name="Lombard V."/>
            <person name="Magnuson J."/>
            <person name="Maillard F."/>
            <person name="Morin E."/>
            <person name="Murat C."/>
            <person name="Nolan M."/>
            <person name="Ohm R."/>
            <person name="Pangilinan J."/>
            <person name="Pereira M."/>
            <person name="Perotto S."/>
            <person name="Peter M."/>
            <person name="Riley R."/>
            <person name="Sitrit Y."/>
            <person name="Stielow B."/>
            <person name="Szollosi G."/>
            <person name="Zifcakova L."/>
            <person name="Stursova M."/>
            <person name="Spatafora J.W."/>
            <person name="Tedersoo L."/>
            <person name="Vaario L.-M."/>
            <person name="Yamada A."/>
            <person name="Yan M."/>
            <person name="Wang P."/>
            <person name="Xu J."/>
            <person name="Bruns T."/>
            <person name="Baldrian P."/>
            <person name="Vilgalys R."/>
            <person name="Henrissat B."/>
            <person name="Grigoriev I.V."/>
            <person name="Hibbett D."/>
            <person name="Nagy L.G."/>
            <person name="Martin F.M."/>
        </authorList>
    </citation>
    <scope>NUCLEOTIDE SEQUENCE</scope>
    <source>
        <strain evidence="5">Prilba</strain>
    </source>
</reference>
<evidence type="ECO:0000256" key="1">
    <source>
        <dbReference type="ARBA" id="ARBA00004123"/>
    </source>
</evidence>
<dbReference type="InterPro" id="IPR036600">
    <property type="entry name" value="PAH_sf"/>
</dbReference>
<dbReference type="Proteomes" id="UP000759537">
    <property type="component" value="Unassembled WGS sequence"/>
</dbReference>
<proteinExistence type="predicted"/>
<dbReference type="GO" id="GO:0070822">
    <property type="term" value="C:Sin3-type complex"/>
    <property type="evidence" value="ECO:0007669"/>
    <property type="project" value="TreeGrafter"/>
</dbReference>
<accession>A0A9P5T9H9</accession>
<keyword evidence="6" id="KW-1185">Reference proteome</keyword>
<evidence type="ECO:0000256" key="2">
    <source>
        <dbReference type="ARBA" id="ARBA00022491"/>
    </source>
</evidence>
<dbReference type="PROSITE" id="PS51477">
    <property type="entry name" value="PAH"/>
    <property type="match status" value="1"/>
</dbReference>
<dbReference type="SUPFAM" id="SSF47762">
    <property type="entry name" value="PAH2 domain"/>
    <property type="match status" value="1"/>
</dbReference>
<evidence type="ECO:0000313" key="6">
    <source>
        <dbReference type="Proteomes" id="UP000759537"/>
    </source>
</evidence>
<evidence type="ECO:0000256" key="3">
    <source>
        <dbReference type="ARBA" id="ARBA00023242"/>
    </source>
</evidence>